<dbReference type="InterPro" id="IPR017853">
    <property type="entry name" value="GH"/>
</dbReference>
<dbReference type="EC" id="3.2.1.14" evidence="2"/>
<keyword evidence="3" id="KW-0147">Chitin-binding</keyword>
<evidence type="ECO:0000256" key="10">
    <source>
        <dbReference type="RuleBase" id="RU004453"/>
    </source>
</evidence>
<dbReference type="AlphaFoldDB" id="A0A1E3NHG1"/>
<evidence type="ECO:0000256" key="1">
    <source>
        <dbReference type="ARBA" id="ARBA00000822"/>
    </source>
</evidence>
<dbReference type="GO" id="GO:0008061">
    <property type="term" value="F:chitin binding"/>
    <property type="evidence" value="ECO:0007669"/>
    <property type="project" value="UniProtKB-KW"/>
</dbReference>
<gene>
    <name evidence="12" type="ORF">PICMEDRAFT_23434</name>
</gene>
<keyword evidence="4 9" id="KW-0378">Hydrolase</keyword>
<keyword evidence="6" id="KW-0119">Carbohydrate metabolism</keyword>
<dbReference type="Pfam" id="PF00704">
    <property type="entry name" value="Glyco_hydro_18"/>
    <property type="match status" value="1"/>
</dbReference>
<reference evidence="12 13" key="1">
    <citation type="journal article" date="2016" name="Proc. Natl. Acad. Sci. U.S.A.">
        <title>Comparative genomics of biotechnologically important yeasts.</title>
        <authorList>
            <person name="Riley R."/>
            <person name="Haridas S."/>
            <person name="Wolfe K.H."/>
            <person name="Lopes M.R."/>
            <person name="Hittinger C.T."/>
            <person name="Goeker M."/>
            <person name="Salamov A.A."/>
            <person name="Wisecaver J.H."/>
            <person name="Long T.M."/>
            <person name="Calvey C.H."/>
            <person name="Aerts A.L."/>
            <person name="Barry K.W."/>
            <person name="Choi C."/>
            <person name="Clum A."/>
            <person name="Coughlan A.Y."/>
            <person name="Deshpande S."/>
            <person name="Douglass A.P."/>
            <person name="Hanson S.J."/>
            <person name="Klenk H.-P."/>
            <person name="LaButti K.M."/>
            <person name="Lapidus A."/>
            <person name="Lindquist E.A."/>
            <person name="Lipzen A.M."/>
            <person name="Meier-Kolthoff J.P."/>
            <person name="Ohm R.A."/>
            <person name="Otillar R.P."/>
            <person name="Pangilinan J.L."/>
            <person name="Peng Y."/>
            <person name="Rokas A."/>
            <person name="Rosa C.A."/>
            <person name="Scheuner C."/>
            <person name="Sibirny A.A."/>
            <person name="Slot J.C."/>
            <person name="Stielow J.B."/>
            <person name="Sun H."/>
            <person name="Kurtzman C.P."/>
            <person name="Blackwell M."/>
            <person name="Grigoriev I.V."/>
            <person name="Jeffries T.W."/>
        </authorList>
    </citation>
    <scope>NUCLEOTIDE SEQUENCE [LARGE SCALE GENOMIC DNA]</scope>
    <source>
        <strain evidence="12 13">NRRL Y-2026</strain>
    </source>
</reference>
<dbReference type="GO" id="GO:0008843">
    <property type="term" value="F:endochitinase activity"/>
    <property type="evidence" value="ECO:0007669"/>
    <property type="project" value="UniProtKB-EC"/>
</dbReference>
<sequence>SLLLSFTLSTVVSAISDYNNVALYWGQNSAGTQQDLASYCSSEKADIYILSFIDVFGSSQQPNVNFANACTESYSSGLLHCPQIGKDIKTCQSLGKTVLISLGGASGAYGFSDDSTADFAGTLWNMFGGGSDSSVERPFDDAVVDGFDFDIENNNPKGYATLANKLRSYFSEDSSKTYYLSAAPQCPYPDASVGDLLENASIDFAFIQFYNNYCATTGSNFNWDTWNTFAENTSPNKNIKLFVGLPAATGAAGSGYATIDQIKSTFQNTILNKEDSHFGGFVLWDASWSTSN</sequence>
<dbReference type="STRING" id="763406.A0A1E3NHG1"/>
<keyword evidence="13" id="KW-1185">Reference proteome</keyword>
<comment type="catalytic activity">
    <reaction evidence="1">
        <text>Random endo-hydrolysis of N-acetyl-beta-D-glucosaminide (1-&gt;4)-beta-linkages in chitin and chitodextrins.</text>
        <dbReference type="EC" id="3.2.1.14"/>
    </reaction>
</comment>
<dbReference type="GO" id="GO:0000272">
    <property type="term" value="P:polysaccharide catabolic process"/>
    <property type="evidence" value="ECO:0007669"/>
    <property type="project" value="UniProtKB-KW"/>
</dbReference>
<dbReference type="CDD" id="cd02877">
    <property type="entry name" value="GH18_hevamine_XipI_class_III"/>
    <property type="match status" value="1"/>
</dbReference>
<evidence type="ECO:0000256" key="3">
    <source>
        <dbReference type="ARBA" id="ARBA00022669"/>
    </source>
</evidence>
<dbReference type="PROSITE" id="PS01095">
    <property type="entry name" value="GH18_1"/>
    <property type="match status" value="1"/>
</dbReference>
<dbReference type="GeneID" id="30178994"/>
<organism evidence="12 13">
    <name type="scientific">Pichia membranifaciens NRRL Y-2026</name>
    <dbReference type="NCBI Taxonomy" id="763406"/>
    <lineage>
        <taxon>Eukaryota</taxon>
        <taxon>Fungi</taxon>
        <taxon>Dikarya</taxon>
        <taxon>Ascomycota</taxon>
        <taxon>Saccharomycotina</taxon>
        <taxon>Pichiomycetes</taxon>
        <taxon>Pichiales</taxon>
        <taxon>Pichiaceae</taxon>
        <taxon>Pichia</taxon>
    </lineage>
</organism>
<feature type="non-terminal residue" evidence="12">
    <location>
        <position position="1"/>
    </location>
</feature>
<dbReference type="Proteomes" id="UP000094455">
    <property type="component" value="Unassembled WGS sequence"/>
</dbReference>
<dbReference type="InterPro" id="IPR001223">
    <property type="entry name" value="Glyco_hydro18_cat"/>
</dbReference>
<dbReference type="PANTHER" id="PTHR45708:SF49">
    <property type="entry name" value="ENDOCHITINASE"/>
    <property type="match status" value="1"/>
</dbReference>
<evidence type="ECO:0000256" key="2">
    <source>
        <dbReference type="ARBA" id="ARBA00012729"/>
    </source>
</evidence>
<name>A0A1E3NHG1_9ASCO</name>
<dbReference type="RefSeq" id="XP_019016677.1">
    <property type="nucleotide sequence ID" value="XM_019162307.1"/>
</dbReference>
<evidence type="ECO:0000256" key="7">
    <source>
        <dbReference type="ARBA" id="ARBA00023295"/>
    </source>
</evidence>
<keyword evidence="5" id="KW-0146">Chitin degradation</keyword>
<comment type="similarity">
    <text evidence="10">Belongs to the glycosyl hydrolase 18 family.</text>
</comment>
<protein>
    <recommendedName>
        <fullName evidence="2">chitinase</fullName>
        <ecNumber evidence="2">3.2.1.14</ecNumber>
    </recommendedName>
</protein>
<evidence type="ECO:0000313" key="12">
    <source>
        <dbReference type="EMBL" id="ODQ45564.1"/>
    </source>
</evidence>
<feature type="non-terminal residue" evidence="12">
    <location>
        <position position="292"/>
    </location>
</feature>
<dbReference type="InterPro" id="IPR001579">
    <property type="entry name" value="Glyco_hydro_18_chit_AS"/>
</dbReference>
<evidence type="ECO:0000256" key="5">
    <source>
        <dbReference type="ARBA" id="ARBA00023024"/>
    </source>
</evidence>
<dbReference type="OrthoDB" id="6020543at2759"/>
<evidence type="ECO:0000256" key="6">
    <source>
        <dbReference type="ARBA" id="ARBA00023277"/>
    </source>
</evidence>
<proteinExistence type="inferred from homology"/>
<evidence type="ECO:0000259" key="11">
    <source>
        <dbReference type="PROSITE" id="PS51910"/>
    </source>
</evidence>
<evidence type="ECO:0000313" key="13">
    <source>
        <dbReference type="Proteomes" id="UP000094455"/>
    </source>
</evidence>
<dbReference type="PROSITE" id="PS51910">
    <property type="entry name" value="GH18_2"/>
    <property type="match status" value="1"/>
</dbReference>
<keyword evidence="7 9" id="KW-0326">Glycosidase</keyword>
<dbReference type="PANTHER" id="PTHR45708">
    <property type="entry name" value="ENDOCHITINASE"/>
    <property type="match status" value="1"/>
</dbReference>
<accession>A0A1E3NHG1</accession>
<keyword evidence="8" id="KW-0624">Polysaccharide degradation</keyword>
<dbReference type="InterPro" id="IPR050542">
    <property type="entry name" value="Glycosyl_Hydrlase18_Chitinase"/>
</dbReference>
<dbReference type="EMBL" id="KV454004">
    <property type="protein sequence ID" value="ODQ45564.1"/>
    <property type="molecule type" value="Genomic_DNA"/>
</dbReference>
<dbReference type="InterPro" id="IPR045321">
    <property type="entry name" value="Cts1-like"/>
</dbReference>
<dbReference type="GO" id="GO:0006032">
    <property type="term" value="P:chitin catabolic process"/>
    <property type="evidence" value="ECO:0007669"/>
    <property type="project" value="UniProtKB-KW"/>
</dbReference>
<dbReference type="GO" id="GO:0005576">
    <property type="term" value="C:extracellular region"/>
    <property type="evidence" value="ECO:0007669"/>
    <property type="project" value="TreeGrafter"/>
</dbReference>
<evidence type="ECO:0000256" key="4">
    <source>
        <dbReference type="ARBA" id="ARBA00022801"/>
    </source>
</evidence>
<evidence type="ECO:0000256" key="8">
    <source>
        <dbReference type="ARBA" id="ARBA00023326"/>
    </source>
</evidence>
<evidence type="ECO:0000256" key="9">
    <source>
        <dbReference type="RuleBase" id="RU000489"/>
    </source>
</evidence>
<feature type="domain" description="GH18" evidence="11">
    <location>
        <begin position="19"/>
        <end position="292"/>
    </location>
</feature>
<dbReference type="Gene3D" id="3.20.20.80">
    <property type="entry name" value="Glycosidases"/>
    <property type="match status" value="1"/>
</dbReference>
<dbReference type="SUPFAM" id="SSF51445">
    <property type="entry name" value="(Trans)glycosidases"/>
    <property type="match status" value="1"/>
</dbReference>